<dbReference type="EMBL" id="BAABGJ010000009">
    <property type="protein sequence ID" value="GAA4335564.1"/>
    <property type="molecule type" value="Genomic_DNA"/>
</dbReference>
<dbReference type="Proteomes" id="UP001500975">
    <property type="component" value="Unassembled WGS sequence"/>
</dbReference>
<evidence type="ECO:0000313" key="1">
    <source>
        <dbReference type="EMBL" id="GAA4335564.1"/>
    </source>
</evidence>
<name>A0ABP8H850_9BURK</name>
<proteinExistence type="predicted"/>
<organism evidence="1 2">
    <name type="scientific">Variovorax defluvii</name>
    <dbReference type="NCBI Taxonomy" id="913761"/>
    <lineage>
        <taxon>Bacteria</taxon>
        <taxon>Pseudomonadati</taxon>
        <taxon>Pseudomonadota</taxon>
        <taxon>Betaproteobacteria</taxon>
        <taxon>Burkholderiales</taxon>
        <taxon>Comamonadaceae</taxon>
        <taxon>Variovorax</taxon>
    </lineage>
</organism>
<sequence>MRELLEQVNGLKFGDYGTISPVTLLGEDALDPVAEAIDILVNHSQWKTACTLISMVKPELRLLVLERCPDHAEALKRCPDAEARKTLNRALDTAGHKALRGQDFSGFLRLLPFCSRETASSLQAWLPPLTLEMVQALDEKTLIQAVDITVDRIKKLADPEAYLAELESLLTIAGKLQGPDLPRAVVMKCIVWESLGMGGIPDPVVLGKLKQLQYKTLLPALTPTLLARLPDEFKAAASIVAEEQATMSQNFKEGPDRLPLTPFYEFFGFRDALEAEDLSQAARLIHDSRDAAFRKQASEELFAVVTQKLIEGLTQQIERKDAEAAKQEASMEHEMAAVLAMTGVPSLAGMIETLLSQAKSPPGHFAQVLLEKLGFPAGDDPLSQTIEALPTLCDDHPFALDFILRTDQGKALVAQAVTNSLLKQRYHPATVASLVMALAERIDLQSIFLEGIAQDASAMMTVVIDLLKSGAPRGAEAAEKILSLTEGSKAARESLRAQMRDLLNTLCDEDHVIELDFILKTTRGERLVAQAVEDYLLLEPELNAATVFSLFKALAHRVDLRTTELFTIDAEWYLKDLRRSTPTVKTMLERLEYAQLGPDEELVKKCTQDLDQWRAGWRLLLLPCLHLDLSSQFGVGILSVFSAKAFDAAAADGKEGGARERMNHPLLGWRKPIESLKVMLNTRVAGQPLLSDEALVNVMRAILSHKVLASTTLEWMESLGGGFNQKRLYKAMASALNSLQADFSPSRFDHHLRADHAVAGAATLMEKTIDPVVMNSFKDEAWWQDFLLLRRQWNAARPRGPSPS</sequence>
<gene>
    <name evidence="1" type="ORF">GCM10023165_12110</name>
</gene>
<accession>A0ABP8H850</accession>
<evidence type="ECO:0000313" key="2">
    <source>
        <dbReference type="Proteomes" id="UP001500975"/>
    </source>
</evidence>
<reference evidence="2" key="1">
    <citation type="journal article" date="2019" name="Int. J. Syst. Evol. Microbiol.">
        <title>The Global Catalogue of Microorganisms (GCM) 10K type strain sequencing project: providing services to taxonomists for standard genome sequencing and annotation.</title>
        <authorList>
            <consortium name="The Broad Institute Genomics Platform"/>
            <consortium name="The Broad Institute Genome Sequencing Center for Infectious Disease"/>
            <person name="Wu L."/>
            <person name="Ma J."/>
        </authorList>
    </citation>
    <scope>NUCLEOTIDE SEQUENCE [LARGE SCALE GENOMIC DNA]</scope>
    <source>
        <strain evidence="2">JCM 17804</strain>
    </source>
</reference>
<comment type="caution">
    <text evidence="1">The sequence shown here is derived from an EMBL/GenBank/DDBJ whole genome shotgun (WGS) entry which is preliminary data.</text>
</comment>
<protein>
    <submittedName>
        <fullName evidence="1">Uncharacterized protein</fullName>
    </submittedName>
</protein>
<keyword evidence="2" id="KW-1185">Reference proteome</keyword>